<keyword evidence="3" id="KW-1185">Reference proteome</keyword>
<evidence type="ECO:0000313" key="2">
    <source>
        <dbReference type="EMBL" id="KAF7425626.1"/>
    </source>
</evidence>
<organism evidence="2 3">
    <name type="scientific">Vespula pensylvanica</name>
    <name type="common">Western yellow jacket</name>
    <name type="synonym">Wasp</name>
    <dbReference type="NCBI Taxonomy" id="30213"/>
    <lineage>
        <taxon>Eukaryota</taxon>
        <taxon>Metazoa</taxon>
        <taxon>Ecdysozoa</taxon>
        <taxon>Arthropoda</taxon>
        <taxon>Hexapoda</taxon>
        <taxon>Insecta</taxon>
        <taxon>Pterygota</taxon>
        <taxon>Neoptera</taxon>
        <taxon>Endopterygota</taxon>
        <taxon>Hymenoptera</taxon>
        <taxon>Apocrita</taxon>
        <taxon>Aculeata</taxon>
        <taxon>Vespoidea</taxon>
        <taxon>Vespidae</taxon>
        <taxon>Vespinae</taxon>
        <taxon>Vespula</taxon>
    </lineage>
</organism>
<reference evidence="2" key="1">
    <citation type="journal article" date="2020" name="G3 (Bethesda)">
        <title>High-Quality Assemblies for Three Invasive Social Wasps from the &lt;i&gt;Vespula&lt;/i&gt; Genus.</title>
        <authorList>
            <person name="Harrop T.W.R."/>
            <person name="Guhlin J."/>
            <person name="McLaughlin G.M."/>
            <person name="Permina E."/>
            <person name="Stockwell P."/>
            <person name="Gilligan J."/>
            <person name="Le Lec M.F."/>
            <person name="Gruber M.A.M."/>
            <person name="Quinn O."/>
            <person name="Lovegrove M."/>
            <person name="Duncan E.J."/>
            <person name="Remnant E.J."/>
            <person name="Van Eeckhoven J."/>
            <person name="Graham B."/>
            <person name="Knapp R.A."/>
            <person name="Langford K.W."/>
            <person name="Kronenberg Z."/>
            <person name="Press M.O."/>
            <person name="Eacker S.M."/>
            <person name="Wilson-Rankin E.E."/>
            <person name="Purcell J."/>
            <person name="Lester P.J."/>
            <person name="Dearden P.K."/>
        </authorList>
    </citation>
    <scope>NUCLEOTIDE SEQUENCE</scope>
    <source>
        <strain evidence="2">Volc-1</strain>
    </source>
</reference>
<feature type="region of interest" description="Disordered" evidence="1">
    <location>
        <begin position="1"/>
        <end position="70"/>
    </location>
</feature>
<dbReference type="AlphaFoldDB" id="A0A834P2H4"/>
<evidence type="ECO:0000313" key="3">
    <source>
        <dbReference type="Proteomes" id="UP000600918"/>
    </source>
</evidence>
<gene>
    <name evidence="2" type="ORF">H0235_008064</name>
</gene>
<feature type="compositionally biased region" description="Acidic residues" evidence="1">
    <location>
        <begin position="30"/>
        <end position="40"/>
    </location>
</feature>
<accession>A0A834P2H4</accession>
<comment type="caution">
    <text evidence="2">The sequence shown here is derived from an EMBL/GenBank/DDBJ whole genome shotgun (WGS) entry which is preliminary data.</text>
</comment>
<evidence type="ECO:0000256" key="1">
    <source>
        <dbReference type="SAM" id="MobiDB-lite"/>
    </source>
</evidence>
<dbReference type="Proteomes" id="UP000600918">
    <property type="component" value="Unassembled WGS sequence"/>
</dbReference>
<sequence length="70" mass="8011">MRKEVEDGKEREKARPRKPIPNYKKGPMELVDEEEEEEEGGSAGFGEKGIKDRQEKCFEGTDLSPGYYDS</sequence>
<name>A0A834P2H4_VESPE</name>
<proteinExistence type="predicted"/>
<dbReference type="EMBL" id="JACSDY010000006">
    <property type="protein sequence ID" value="KAF7425626.1"/>
    <property type="molecule type" value="Genomic_DNA"/>
</dbReference>
<feature type="compositionally biased region" description="Basic and acidic residues" evidence="1">
    <location>
        <begin position="1"/>
        <end position="13"/>
    </location>
</feature>
<feature type="compositionally biased region" description="Basic and acidic residues" evidence="1">
    <location>
        <begin position="48"/>
        <end position="59"/>
    </location>
</feature>
<protein>
    <submittedName>
        <fullName evidence="2">Uncharacterized protein</fullName>
    </submittedName>
</protein>